<evidence type="ECO:0000256" key="1">
    <source>
        <dbReference type="SAM" id="Phobius"/>
    </source>
</evidence>
<evidence type="ECO:0000313" key="2">
    <source>
        <dbReference type="EMBL" id="BBO86550.1"/>
    </source>
</evidence>
<protein>
    <submittedName>
        <fullName evidence="2">Uncharacterized protein</fullName>
    </submittedName>
</protein>
<dbReference type="AlphaFoldDB" id="A0A5K8A2N6"/>
<sequence>MHLTRETRNKIGLTIFGLTLFPAVVYGLKALLIDSPATFSDDLASFYRSLLDMGWDGMVAWGIACGPYMVYEIILLVRSFTPRSSHRDIDELKSVANRGR</sequence>
<gene>
    <name evidence="2" type="ORF">DSCO28_71160</name>
</gene>
<feature type="transmembrane region" description="Helical" evidence="1">
    <location>
        <begin position="12"/>
        <end position="33"/>
    </location>
</feature>
<keyword evidence="1" id="KW-1133">Transmembrane helix</keyword>
<dbReference type="RefSeq" id="WP_155325813.1">
    <property type="nucleotide sequence ID" value="NZ_AP021876.1"/>
</dbReference>
<keyword evidence="1" id="KW-0812">Transmembrane</keyword>
<proteinExistence type="predicted"/>
<dbReference type="KEGG" id="dov:DSCO28_71160"/>
<organism evidence="2 3">
    <name type="scientific">Desulfosarcina ovata subsp. sediminis</name>
    <dbReference type="NCBI Taxonomy" id="885957"/>
    <lineage>
        <taxon>Bacteria</taxon>
        <taxon>Pseudomonadati</taxon>
        <taxon>Thermodesulfobacteriota</taxon>
        <taxon>Desulfobacteria</taxon>
        <taxon>Desulfobacterales</taxon>
        <taxon>Desulfosarcinaceae</taxon>
        <taxon>Desulfosarcina</taxon>
    </lineage>
</organism>
<evidence type="ECO:0000313" key="3">
    <source>
        <dbReference type="Proteomes" id="UP000425960"/>
    </source>
</evidence>
<name>A0A5K8A2N6_9BACT</name>
<feature type="transmembrane region" description="Helical" evidence="1">
    <location>
        <begin position="53"/>
        <end position="77"/>
    </location>
</feature>
<dbReference type="Proteomes" id="UP000425960">
    <property type="component" value="Chromosome"/>
</dbReference>
<dbReference type="EMBL" id="AP021876">
    <property type="protein sequence ID" value="BBO86550.1"/>
    <property type="molecule type" value="Genomic_DNA"/>
</dbReference>
<accession>A0A5K8A2N6</accession>
<reference evidence="2 3" key="1">
    <citation type="submission" date="2019-11" db="EMBL/GenBank/DDBJ databases">
        <title>Comparative genomics of hydrocarbon-degrading Desulfosarcina strains.</title>
        <authorList>
            <person name="Watanabe M."/>
            <person name="Kojima H."/>
            <person name="Fukui M."/>
        </authorList>
    </citation>
    <scope>NUCLEOTIDE SEQUENCE [LARGE SCALE GENOMIC DNA]</scope>
    <source>
        <strain evidence="2 3">28bB2T</strain>
    </source>
</reference>
<keyword evidence="1" id="KW-0472">Membrane</keyword>